<reference evidence="4" key="1">
    <citation type="journal article" date="2017" name="Proc. Natl. Acad. Sci. U.S.A.">
        <title>Simulation of Deepwater Horizon oil plume reveals substrate specialization within a complex community of hydrocarbon-degraders.</title>
        <authorList>
            <person name="Hu P."/>
            <person name="Dubinsky E.A."/>
            <person name="Probst A.J."/>
            <person name="Wang J."/>
            <person name="Sieber C.M.K."/>
            <person name="Tom L.M."/>
            <person name="Gardinali P."/>
            <person name="Banfield J.F."/>
            <person name="Atlas R.M."/>
            <person name="Andersen G.L."/>
        </authorList>
    </citation>
    <scope>NUCLEOTIDE SEQUENCE [LARGE SCALE GENOMIC DNA]</scope>
</reference>
<dbReference type="CDD" id="cd05233">
    <property type="entry name" value="SDR_c"/>
    <property type="match status" value="1"/>
</dbReference>
<evidence type="ECO:0000256" key="2">
    <source>
        <dbReference type="ARBA" id="ARBA00023002"/>
    </source>
</evidence>
<dbReference type="RefSeq" id="WP_303687382.1">
    <property type="nucleotide sequence ID" value="NZ_CAJXYO010000011.1"/>
</dbReference>
<dbReference type="InterPro" id="IPR020904">
    <property type="entry name" value="Sc_DH/Rdtase_CS"/>
</dbReference>
<organism evidence="3 4">
    <name type="scientific">Nonlabens dokdonensis</name>
    <dbReference type="NCBI Taxonomy" id="328515"/>
    <lineage>
        <taxon>Bacteria</taxon>
        <taxon>Pseudomonadati</taxon>
        <taxon>Bacteroidota</taxon>
        <taxon>Flavobacteriia</taxon>
        <taxon>Flavobacteriales</taxon>
        <taxon>Flavobacteriaceae</taxon>
        <taxon>Nonlabens</taxon>
    </lineage>
</organism>
<accession>A0A1Z8AP86</accession>
<comment type="similarity">
    <text evidence="1">Belongs to the short-chain dehydrogenases/reductases (SDR) family.</text>
</comment>
<dbReference type="InterPro" id="IPR036291">
    <property type="entry name" value="NAD(P)-bd_dom_sf"/>
</dbReference>
<dbReference type="SUPFAM" id="SSF51735">
    <property type="entry name" value="NAD(P)-binding Rossmann-fold domains"/>
    <property type="match status" value="1"/>
</dbReference>
<sequence>MIFNDSLFRNKNILVTGANSGLGLDVCQEISNLGGAITGVSRSIDKQIFSKQIKTVSSDLLNTVSIDFSSKDLDFEKFDKNVKYDAVFLSAGVSKVSGFVQTDEETMESMFDINVIGQLKLLRYLLKKKLVKSNASIVFMSSINGTSLGSKGHSIYAATKGALNGITMSLANELSKKRIRVNAIASGLVKTPMFIDNLRLAGEDSMKEYEKTYPLGFGTPNDVSNLAIFLLSDGARWITGQTYIIDGGHSIA</sequence>
<evidence type="ECO:0000256" key="1">
    <source>
        <dbReference type="ARBA" id="ARBA00006484"/>
    </source>
</evidence>
<proteinExistence type="inferred from homology"/>
<comment type="caution">
    <text evidence="3">The sequence shown here is derived from an EMBL/GenBank/DDBJ whole genome shotgun (WGS) entry which is preliminary data.</text>
</comment>
<protein>
    <submittedName>
        <fullName evidence="3">Uncharacterized protein</fullName>
    </submittedName>
</protein>
<name>A0A1Z8AP86_9FLAO</name>
<dbReference type="PANTHER" id="PTHR43477">
    <property type="entry name" value="DIHYDROANTICAPSIN 7-DEHYDROGENASE"/>
    <property type="match status" value="1"/>
</dbReference>
<evidence type="ECO:0000313" key="3">
    <source>
        <dbReference type="EMBL" id="OUS12185.1"/>
    </source>
</evidence>
<evidence type="ECO:0000313" key="4">
    <source>
        <dbReference type="Proteomes" id="UP000196102"/>
    </source>
</evidence>
<dbReference type="InterPro" id="IPR051122">
    <property type="entry name" value="SDR_DHRS6-like"/>
</dbReference>
<dbReference type="PANTHER" id="PTHR43477:SF1">
    <property type="entry name" value="DIHYDROANTICAPSIN 7-DEHYDROGENASE"/>
    <property type="match status" value="1"/>
</dbReference>
<dbReference type="Gene3D" id="3.40.50.720">
    <property type="entry name" value="NAD(P)-binding Rossmann-like Domain"/>
    <property type="match status" value="1"/>
</dbReference>
<gene>
    <name evidence="3" type="ORF">A9Q93_10470</name>
</gene>
<dbReference type="InterPro" id="IPR002347">
    <property type="entry name" value="SDR_fam"/>
</dbReference>
<keyword evidence="2" id="KW-0560">Oxidoreductase</keyword>
<dbReference type="GO" id="GO:0016491">
    <property type="term" value="F:oxidoreductase activity"/>
    <property type="evidence" value="ECO:0007669"/>
    <property type="project" value="UniProtKB-KW"/>
</dbReference>
<dbReference type="AlphaFoldDB" id="A0A1Z8AP86"/>
<dbReference type="EMBL" id="MAAX01000164">
    <property type="protein sequence ID" value="OUS12185.1"/>
    <property type="molecule type" value="Genomic_DNA"/>
</dbReference>
<dbReference type="PROSITE" id="PS00061">
    <property type="entry name" value="ADH_SHORT"/>
    <property type="match status" value="1"/>
</dbReference>
<dbReference type="PRINTS" id="PR00081">
    <property type="entry name" value="GDHRDH"/>
</dbReference>
<dbReference type="Proteomes" id="UP000196102">
    <property type="component" value="Unassembled WGS sequence"/>
</dbReference>
<dbReference type="Pfam" id="PF13561">
    <property type="entry name" value="adh_short_C2"/>
    <property type="match status" value="1"/>
</dbReference>